<dbReference type="InterPro" id="IPR025558">
    <property type="entry name" value="DUF4283"/>
</dbReference>
<gene>
    <name evidence="2" type="ORF">SO802_014104</name>
</gene>
<dbReference type="Proteomes" id="UP001459277">
    <property type="component" value="Unassembled WGS sequence"/>
</dbReference>
<dbReference type="Pfam" id="PF14111">
    <property type="entry name" value="DUF4283"/>
    <property type="match status" value="1"/>
</dbReference>
<protein>
    <recommendedName>
        <fullName evidence="1">DUF4283 domain-containing protein</fullName>
    </recommendedName>
</protein>
<evidence type="ECO:0000259" key="1">
    <source>
        <dbReference type="Pfam" id="PF14111"/>
    </source>
</evidence>
<organism evidence="2 3">
    <name type="scientific">Lithocarpus litseifolius</name>
    <dbReference type="NCBI Taxonomy" id="425828"/>
    <lineage>
        <taxon>Eukaryota</taxon>
        <taxon>Viridiplantae</taxon>
        <taxon>Streptophyta</taxon>
        <taxon>Embryophyta</taxon>
        <taxon>Tracheophyta</taxon>
        <taxon>Spermatophyta</taxon>
        <taxon>Magnoliopsida</taxon>
        <taxon>eudicotyledons</taxon>
        <taxon>Gunneridae</taxon>
        <taxon>Pentapetalae</taxon>
        <taxon>rosids</taxon>
        <taxon>fabids</taxon>
        <taxon>Fagales</taxon>
        <taxon>Fagaceae</taxon>
        <taxon>Lithocarpus</taxon>
    </lineage>
</organism>
<keyword evidence="3" id="KW-1185">Reference proteome</keyword>
<dbReference type="AlphaFoldDB" id="A0AAW2CSA3"/>
<dbReference type="EMBL" id="JAZDWU010000005">
    <property type="protein sequence ID" value="KAL0000323.1"/>
    <property type="molecule type" value="Genomic_DNA"/>
</dbReference>
<accession>A0AAW2CSA3</accession>
<name>A0AAW2CSA3_9ROSI</name>
<evidence type="ECO:0000313" key="3">
    <source>
        <dbReference type="Proteomes" id="UP001459277"/>
    </source>
</evidence>
<sequence length="148" mass="17173">MARLDDLWARFTLTEDEEGGADVPNQEVMDVHRLAGKFFMKRVVNVEAMGRTFKPLWKPVGELKILDSRDNVLVFESDDIMDLERVLEYEPRSYDKSLIAFQRVHDVEQIPQLEYNQIMFWVQLHNIPVKNLTHETGEAIGNSIGKVV</sequence>
<proteinExistence type="predicted"/>
<feature type="domain" description="DUF4283" evidence="1">
    <location>
        <begin position="34"/>
        <end position="103"/>
    </location>
</feature>
<comment type="caution">
    <text evidence="2">The sequence shown here is derived from an EMBL/GenBank/DDBJ whole genome shotgun (WGS) entry which is preliminary data.</text>
</comment>
<evidence type="ECO:0000313" key="2">
    <source>
        <dbReference type="EMBL" id="KAL0000323.1"/>
    </source>
</evidence>
<reference evidence="2 3" key="1">
    <citation type="submission" date="2024-01" db="EMBL/GenBank/DDBJ databases">
        <title>A telomere-to-telomere, gap-free genome of sweet tea (Lithocarpus litseifolius).</title>
        <authorList>
            <person name="Zhou J."/>
        </authorList>
    </citation>
    <scope>NUCLEOTIDE SEQUENCE [LARGE SCALE GENOMIC DNA]</scope>
    <source>
        <strain evidence="2">Zhou-2022a</strain>
        <tissue evidence="2">Leaf</tissue>
    </source>
</reference>